<protein>
    <submittedName>
        <fullName evidence="1">Uncharacterized protein</fullName>
    </submittedName>
</protein>
<dbReference type="Proteomes" id="UP000001075">
    <property type="component" value="Unassembled WGS sequence"/>
</dbReference>
<sequence length="57" mass="6463">MLAIPHHRDTLPIRLSLNILFSLKKRQLEYLKSVIGIVSPSDFPETTDSIPESTQKS</sequence>
<dbReference type="InParanoid" id="G3IA35"/>
<dbReference type="EMBL" id="JH001667">
    <property type="protein sequence ID" value="EGV98921.1"/>
    <property type="molecule type" value="Genomic_DNA"/>
</dbReference>
<dbReference type="AlphaFoldDB" id="G3IA35"/>
<evidence type="ECO:0000313" key="1">
    <source>
        <dbReference type="EMBL" id="EGV98921.1"/>
    </source>
</evidence>
<proteinExistence type="predicted"/>
<evidence type="ECO:0000313" key="2">
    <source>
        <dbReference type="Proteomes" id="UP000001075"/>
    </source>
</evidence>
<accession>G3IA35</accession>
<gene>
    <name evidence="1" type="ORF">I79_020451</name>
</gene>
<reference evidence="2" key="1">
    <citation type="journal article" date="2011" name="Nat. Biotechnol.">
        <title>The genomic sequence of the Chinese hamster ovary (CHO)-K1 cell line.</title>
        <authorList>
            <person name="Xu X."/>
            <person name="Nagarajan H."/>
            <person name="Lewis N.E."/>
            <person name="Pan S."/>
            <person name="Cai Z."/>
            <person name="Liu X."/>
            <person name="Chen W."/>
            <person name="Xie M."/>
            <person name="Wang W."/>
            <person name="Hammond S."/>
            <person name="Andersen M.R."/>
            <person name="Neff N."/>
            <person name="Passarelli B."/>
            <person name="Koh W."/>
            <person name="Fan H.C."/>
            <person name="Wang J."/>
            <person name="Gui Y."/>
            <person name="Lee K.H."/>
            <person name="Betenbaugh M.J."/>
            <person name="Quake S.R."/>
            <person name="Famili I."/>
            <person name="Palsson B.O."/>
            <person name="Wang J."/>
        </authorList>
    </citation>
    <scope>NUCLEOTIDE SEQUENCE [LARGE SCALE GENOMIC DNA]</scope>
    <source>
        <strain evidence="2">CHO K1 cell line</strain>
    </source>
</reference>
<organism evidence="1 2">
    <name type="scientific">Cricetulus griseus</name>
    <name type="common">Chinese hamster</name>
    <name type="synonym">Cricetulus barabensis griseus</name>
    <dbReference type="NCBI Taxonomy" id="10029"/>
    <lineage>
        <taxon>Eukaryota</taxon>
        <taxon>Metazoa</taxon>
        <taxon>Chordata</taxon>
        <taxon>Craniata</taxon>
        <taxon>Vertebrata</taxon>
        <taxon>Euteleostomi</taxon>
        <taxon>Mammalia</taxon>
        <taxon>Eutheria</taxon>
        <taxon>Euarchontoglires</taxon>
        <taxon>Glires</taxon>
        <taxon>Rodentia</taxon>
        <taxon>Myomorpha</taxon>
        <taxon>Muroidea</taxon>
        <taxon>Cricetidae</taxon>
        <taxon>Cricetinae</taxon>
        <taxon>Cricetulus</taxon>
    </lineage>
</organism>
<name>G3IA35_CRIGR</name>